<dbReference type="Proteomes" id="UP000002216">
    <property type="component" value="Chromosome"/>
</dbReference>
<dbReference type="Pfam" id="PF01075">
    <property type="entry name" value="Glyco_transf_9"/>
    <property type="match status" value="1"/>
</dbReference>
<reference evidence="3 4" key="1">
    <citation type="journal article" date="2009" name="Stand. Genomic Sci.">
        <title>Complete genome sequence of Desulfomicrobium baculatum type strain (X).</title>
        <authorList>
            <person name="Copeland A."/>
            <person name="Spring S."/>
            <person name="Goker M."/>
            <person name="Schneider S."/>
            <person name="Lapidus A."/>
            <person name="Del Rio T.G."/>
            <person name="Tice H."/>
            <person name="Cheng J.F."/>
            <person name="Chen F."/>
            <person name="Nolan M."/>
            <person name="Bruce D."/>
            <person name="Goodwin L."/>
            <person name="Pitluck S."/>
            <person name="Ivanova N."/>
            <person name="Mavrommatis K."/>
            <person name="Ovchinnikova G."/>
            <person name="Pati A."/>
            <person name="Chen A."/>
            <person name="Palaniappan K."/>
            <person name="Land M."/>
            <person name="Hauser L."/>
            <person name="Chang Y.J."/>
            <person name="Jeffries C.C."/>
            <person name="Meincke L."/>
            <person name="Sims D."/>
            <person name="Brettin T."/>
            <person name="Detter J.C."/>
            <person name="Han C."/>
            <person name="Chain P."/>
            <person name="Bristow J."/>
            <person name="Eisen J.A."/>
            <person name="Markowitz V."/>
            <person name="Hugenholtz P."/>
            <person name="Kyrpides N.C."/>
            <person name="Klenk H.P."/>
            <person name="Lucas S."/>
        </authorList>
    </citation>
    <scope>NUCLEOTIDE SEQUENCE [LARGE SCALE GENOMIC DNA]</scope>
    <source>
        <strain evidence="4">DSM 4028 / VKM B-1378 / X</strain>
    </source>
</reference>
<evidence type="ECO:0000256" key="2">
    <source>
        <dbReference type="ARBA" id="ARBA00022679"/>
    </source>
</evidence>
<dbReference type="OrthoDB" id="9760688at2"/>
<dbReference type="GO" id="GO:0005829">
    <property type="term" value="C:cytosol"/>
    <property type="evidence" value="ECO:0007669"/>
    <property type="project" value="TreeGrafter"/>
</dbReference>
<sequence>MTDLATFKPKRILVCQLRQIGDVLLTTPSIRLLHERYPDAAIDVFTEKKCTPVLENNPHVRKIWALNKKELPNFWAELKFYARIARENYDLIVDFQQLPRCRFVTLMSRAQVRLSYPPPWYNRLLYTHWSKPVHGYSGSYRASILAPLGIAWQGQAPEIFLTADETAWATEYLAGFGLAPGQYITLDPTHRRSTRLWPARHYGAMIGQVHATRPDLRFLILYGPGEADMAREVLAHCPAPEACVFPDTVIGLRQMAAVQSLARLHIGNCSGPRHFAVAVNTPTLTILGATSSGWRFPSEQHQDIFEDLPCRPCNQNTCARKDHACLENLPAQRVADRVLEILSAQSTA</sequence>
<dbReference type="STRING" id="525897.Dbac_0229"/>
<proteinExistence type="predicted"/>
<protein>
    <submittedName>
        <fullName evidence="3">Glycosyl transferase family 9</fullName>
    </submittedName>
</protein>
<dbReference type="AlphaFoldDB" id="C7LTS1"/>
<dbReference type="InterPro" id="IPR051199">
    <property type="entry name" value="LPS_LOS_Heptosyltrfase"/>
</dbReference>
<keyword evidence="2 3" id="KW-0808">Transferase</keyword>
<dbReference type="HOGENOM" id="CLU_038371_3_0_7"/>
<name>C7LTS1_DESBD</name>
<dbReference type="eggNOG" id="COG0859">
    <property type="taxonomic scope" value="Bacteria"/>
</dbReference>
<dbReference type="EMBL" id="CP001629">
    <property type="protein sequence ID" value="ACU88356.1"/>
    <property type="molecule type" value="Genomic_DNA"/>
</dbReference>
<dbReference type="GO" id="GO:0008713">
    <property type="term" value="F:ADP-heptose-lipopolysaccharide heptosyltransferase activity"/>
    <property type="evidence" value="ECO:0007669"/>
    <property type="project" value="TreeGrafter"/>
</dbReference>
<organism evidence="3 4">
    <name type="scientific">Desulfomicrobium baculatum (strain DSM 4028 / VKM B-1378 / X)</name>
    <name type="common">Desulfovibrio baculatus</name>
    <dbReference type="NCBI Taxonomy" id="525897"/>
    <lineage>
        <taxon>Bacteria</taxon>
        <taxon>Pseudomonadati</taxon>
        <taxon>Thermodesulfobacteriota</taxon>
        <taxon>Desulfovibrionia</taxon>
        <taxon>Desulfovibrionales</taxon>
        <taxon>Desulfomicrobiaceae</taxon>
        <taxon>Desulfomicrobium</taxon>
    </lineage>
</organism>
<dbReference type="RefSeq" id="WP_012805441.1">
    <property type="nucleotide sequence ID" value="NC_013173.1"/>
</dbReference>
<dbReference type="Gene3D" id="3.40.50.2000">
    <property type="entry name" value="Glycogen Phosphorylase B"/>
    <property type="match status" value="2"/>
</dbReference>
<gene>
    <name evidence="3" type="ordered locus">Dbac_0229</name>
</gene>
<keyword evidence="1" id="KW-0328">Glycosyltransferase</keyword>
<dbReference type="GO" id="GO:0009244">
    <property type="term" value="P:lipopolysaccharide core region biosynthetic process"/>
    <property type="evidence" value="ECO:0007669"/>
    <property type="project" value="TreeGrafter"/>
</dbReference>
<evidence type="ECO:0000313" key="4">
    <source>
        <dbReference type="Proteomes" id="UP000002216"/>
    </source>
</evidence>
<dbReference type="SUPFAM" id="SSF53756">
    <property type="entry name" value="UDP-Glycosyltransferase/glycogen phosphorylase"/>
    <property type="match status" value="1"/>
</dbReference>
<dbReference type="InterPro" id="IPR002201">
    <property type="entry name" value="Glyco_trans_9"/>
</dbReference>
<keyword evidence="4" id="KW-1185">Reference proteome</keyword>
<dbReference type="KEGG" id="dba:Dbac_0229"/>
<dbReference type="CAZy" id="GT9">
    <property type="family name" value="Glycosyltransferase Family 9"/>
</dbReference>
<evidence type="ECO:0000256" key="1">
    <source>
        <dbReference type="ARBA" id="ARBA00022676"/>
    </source>
</evidence>
<evidence type="ECO:0000313" key="3">
    <source>
        <dbReference type="EMBL" id="ACU88356.1"/>
    </source>
</evidence>
<dbReference type="CDD" id="cd03789">
    <property type="entry name" value="GT9_LPS_heptosyltransferase"/>
    <property type="match status" value="1"/>
</dbReference>
<accession>C7LTS1</accession>
<dbReference type="PANTHER" id="PTHR30160:SF1">
    <property type="entry name" value="LIPOPOLYSACCHARIDE 1,2-N-ACETYLGLUCOSAMINETRANSFERASE-RELATED"/>
    <property type="match status" value="1"/>
</dbReference>
<dbReference type="PANTHER" id="PTHR30160">
    <property type="entry name" value="TETRAACYLDISACCHARIDE 4'-KINASE-RELATED"/>
    <property type="match status" value="1"/>
</dbReference>